<reference evidence="1 2" key="1">
    <citation type="submission" date="2016-07" db="EMBL/GenBank/DDBJ databases">
        <title>Pervasive Adenine N6-methylation of Active Genes in Fungi.</title>
        <authorList>
            <consortium name="DOE Joint Genome Institute"/>
            <person name="Mondo S.J."/>
            <person name="Dannebaum R.O."/>
            <person name="Kuo R.C."/>
            <person name="Labutti K."/>
            <person name="Haridas S."/>
            <person name="Kuo A."/>
            <person name="Salamov A."/>
            <person name="Ahrendt S.R."/>
            <person name="Lipzen A."/>
            <person name="Sullivan W."/>
            <person name="Andreopoulos W.B."/>
            <person name="Clum A."/>
            <person name="Lindquist E."/>
            <person name="Daum C."/>
            <person name="Ramamoorthy G.K."/>
            <person name="Gryganskyi A."/>
            <person name="Culley D."/>
            <person name="Magnuson J.K."/>
            <person name="James T.Y."/>
            <person name="O'Malley M.A."/>
            <person name="Stajich J.E."/>
            <person name="Spatafora J.W."/>
            <person name="Visel A."/>
            <person name="Grigoriev I.V."/>
        </authorList>
    </citation>
    <scope>NUCLEOTIDE SEQUENCE [LARGE SCALE GENOMIC DNA]</scope>
    <source>
        <strain evidence="1 2">JEL800</strain>
    </source>
</reference>
<accession>A0A1Y2BK53</accession>
<dbReference type="Proteomes" id="UP000193642">
    <property type="component" value="Unassembled WGS sequence"/>
</dbReference>
<gene>
    <name evidence="1" type="ORF">BCR33DRAFT_790721</name>
</gene>
<evidence type="ECO:0000313" key="1">
    <source>
        <dbReference type="EMBL" id="ORY35161.1"/>
    </source>
</evidence>
<protein>
    <submittedName>
        <fullName evidence="1">Uncharacterized protein</fullName>
    </submittedName>
</protein>
<comment type="caution">
    <text evidence="1">The sequence shown here is derived from an EMBL/GenBank/DDBJ whole genome shotgun (WGS) entry which is preliminary data.</text>
</comment>
<dbReference type="EMBL" id="MCGO01000060">
    <property type="protein sequence ID" value="ORY35161.1"/>
    <property type="molecule type" value="Genomic_DNA"/>
</dbReference>
<keyword evidence="2" id="KW-1185">Reference proteome</keyword>
<dbReference type="AlphaFoldDB" id="A0A1Y2BK53"/>
<sequence length="502" mass="57282">MTLVDDKAESTVSSKSDQIVIDANENLQSFLYGTSTSISQLYPIIPRKPRLQCGGLSNSTLTELRGLNTFWTLESHDNAFIIRPSNASLLPCTFLSLAVFSVWLDGDVFDPSEPRFHLPLKFAKRNDEVPGLFTLHAGLKNGECLPAQKFQVNAQLEYHSLPPTPEVSEYGTREINAVKSLSERVVVNLSPSPFPAASLDLTKYKCPRKSTKKFPCTAQQLESLTVYRYNNKLKPLGCTVPIYTQFKDIQLLSDRKSYTSDQWIHFVGDFTTRKLFLKLAEKVGLTPISEKCHQTDSKHGVIICFRDPLYVEKRADMDVTVLVFTPWSLQSNDTTPLNAMEGQKFRQIMDLDMYWKVLPKLWSKKQKRIIFTRTKALGLPLRTVIALGSEYPEQTYYGRKEALKSIFRRVYPTTHLNHYKSSTMFIGETASVPSQIPDTKKPFMNNRRVMERNQAVLEVCREYGFQYLDLFGWGAAWNEEAELHGTAYSRMADTVLYNLIDN</sequence>
<proteinExistence type="predicted"/>
<organism evidence="1 2">
    <name type="scientific">Rhizoclosmatium globosum</name>
    <dbReference type="NCBI Taxonomy" id="329046"/>
    <lineage>
        <taxon>Eukaryota</taxon>
        <taxon>Fungi</taxon>
        <taxon>Fungi incertae sedis</taxon>
        <taxon>Chytridiomycota</taxon>
        <taxon>Chytridiomycota incertae sedis</taxon>
        <taxon>Chytridiomycetes</taxon>
        <taxon>Chytridiales</taxon>
        <taxon>Chytriomycetaceae</taxon>
        <taxon>Rhizoclosmatium</taxon>
    </lineage>
</organism>
<name>A0A1Y2BK53_9FUNG</name>
<evidence type="ECO:0000313" key="2">
    <source>
        <dbReference type="Proteomes" id="UP000193642"/>
    </source>
</evidence>